<evidence type="ECO:0000313" key="1">
    <source>
        <dbReference type="EMBL" id="CAP34528.1"/>
    </source>
</evidence>
<dbReference type="EMBL" id="HE600949">
    <property type="protein sequence ID" value="CAP34528.1"/>
    <property type="molecule type" value="Genomic_DNA"/>
</dbReference>
<gene>
    <name evidence="1" type="ORF">CBG16547</name>
    <name evidence="1" type="ORF">CBG_16547</name>
</gene>
<accession>A8XPK7</accession>
<protein>
    <submittedName>
        <fullName evidence="1">Protein CBG16547</fullName>
    </submittedName>
</protein>
<dbReference type="GeneID" id="8583905"/>
<reference evidence="1 2" key="1">
    <citation type="journal article" date="2003" name="PLoS Biol.">
        <title>The genome sequence of Caenorhabditis briggsae: a platform for comparative genomics.</title>
        <authorList>
            <person name="Stein L.D."/>
            <person name="Bao Z."/>
            <person name="Blasiar D."/>
            <person name="Blumenthal T."/>
            <person name="Brent M.R."/>
            <person name="Chen N."/>
            <person name="Chinwalla A."/>
            <person name="Clarke L."/>
            <person name="Clee C."/>
            <person name="Coghlan A."/>
            <person name="Coulson A."/>
            <person name="D'Eustachio P."/>
            <person name="Fitch D.H."/>
            <person name="Fulton L.A."/>
            <person name="Fulton R.E."/>
            <person name="Griffiths-Jones S."/>
            <person name="Harris T.W."/>
            <person name="Hillier L.W."/>
            <person name="Kamath R."/>
            <person name="Kuwabara P.E."/>
            <person name="Mardis E.R."/>
            <person name="Marra M.A."/>
            <person name="Miner T.L."/>
            <person name="Minx P."/>
            <person name="Mullikin J.C."/>
            <person name="Plumb R.W."/>
            <person name="Rogers J."/>
            <person name="Schein J.E."/>
            <person name="Sohrmann M."/>
            <person name="Spieth J."/>
            <person name="Stajich J.E."/>
            <person name="Wei C."/>
            <person name="Willey D."/>
            <person name="Wilson R.K."/>
            <person name="Durbin R."/>
            <person name="Waterston R.H."/>
        </authorList>
    </citation>
    <scope>NUCLEOTIDE SEQUENCE [LARGE SCALE GENOMIC DNA]</scope>
    <source>
        <strain evidence="1 2">AF16</strain>
    </source>
</reference>
<feature type="non-terminal residue" evidence="1">
    <location>
        <position position="1"/>
    </location>
</feature>
<name>A8XPK7_CAEBR</name>
<dbReference type="CTD" id="8583905"/>
<dbReference type="InParanoid" id="A8XPK7"/>
<dbReference type="HOGENOM" id="CLU_2518926_0_0_1"/>
<reference evidence="1 2" key="2">
    <citation type="journal article" date="2011" name="PLoS Genet.">
        <title>Caenorhabditis briggsae recombinant inbred line genotypes reveal inter-strain incompatibility and the evolution of recombination.</title>
        <authorList>
            <person name="Ross J.A."/>
            <person name="Koboldt D.C."/>
            <person name="Staisch J.E."/>
            <person name="Chamberlin H.M."/>
            <person name="Gupta B.P."/>
            <person name="Miller R.D."/>
            <person name="Baird S.E."/>
            <person name="Haag E.S."/>
        </authorList>
    </citation>
    <scope>NUCLEOTIDE SEQUENCE [LARGE SCALE GENOMIC DNA]</scope>
    <source>
        <strain evidence="1 2">AF16</strain>
    </source>
</reference>
<organism evidence="1 2">
    <name type="scientific">Caenorhabditis briggsae</name>
    <dbReference type="NCBI Taxonomy" id="6238"/>
    <lineage>
        <taxon>Eukaryota</taxon>
        <taxon>Metazoa</taxon>
        <taxon>Ecdysozoa</taxon>
        <taxon>Nematoda</taxon>
        <taxon>Chromadorea</taxon>
        <taxon>Rhabditida</taxon>
        <taxon>Rhabditina</taxon>
        <taxon>Rhabditomorpha</taxon>
        <taxon>Rhabditoidea</taxon>
        <taxon>Rhabditidae</taxon>
        <taxon>Peloderinae</taxon>
        <taxon>Caenorhabditis</taxon>
    </lineage>
</organism>
<evidence type="ECO:0000313" key="2">
    <source>
        <dbReference type="Proteomes" id="UP000008549"/>
    </source>
</evidence>
<feature type="non-terminal residue" evidence="1">
    <location>
        <position position="85"/>
    </location>
</feature>
<sequence length="85" mass="9669">ALTFMTNIVLISHCISEDEVRMWRALKNNSLSSVEDVSQCIEILIEATVENTVLHGSRELSAWVFVRRSFPYLSIRISSIRNSGK</sequence>
<dbReference type="AlphaFoldDB" id="A8XPK7"/>
<proteinExistence type="predicted"/>
<keyword evidence="2" id="KW-1185">Reference proteome</keyword>
<dbReference type="Proteomes" id="UP000008549">
    <property type="component" value="Unassembled WGS sequence"/>
</dbReference>
<dbReference type="KEGG" id="cbr:CBG_16547"/>
<dbReference type="RefSeq" id="XP_002641911.1">
    <property type="nucleotide sequence ID" value="XM_002641865.2"/>
</dbReference>